<keyword evidence="3" id="KW-0378">Hydrolase</keyword>
<dbReference type="InterPro" id="IPR018188">
    <property type="entry name" value="RNase_T2_His_AS_1"/>
</dbReference>
<dbReference type="CDD" id="cd01061">
    <property type="entry name" value="RNase_T2_euk"/>
    <property type="match status" value="1"/>
</dbReference>
<dbReference type="GO" id="GO:0005576">
    <property type="term" value="C:extracellular region"/>
    <property type="evidence" value="ECO:0007669"/>
    <property type="project" value="TreeGrafter"/>
</dbReference>
<keyword evidence="3" id="KW-0255">Endonuclease</keyword>
<keyword evidence="4" id="KW-1015">Disulfide bond</keyword>
<evidence type="ECO:0000256" key="5">
    <source>
        <dbReference type="PIRSR" id="PIRSR633697-1"/>
    </source>
</evidence>
<dbReference type="Gene3D" id="3.90.730.10">
    <property type="entry name" value="Ribonuclease T2-like"/>
    <property type="match status" value="1"/>
</dbReference>
<keyword evidence="8" id="KW-1185">Reference proteome</keyword>
<dbReference type="PANTHER" id="PTHR11240:SF22">
    <property type="entry name" value="RIBONUCLEASE T2"/>
    <property type="match status" value="1"/>
</dbReference>
<dbReference type="InterPro" id="IPR036430">
    <property type="entry name" value="RNase_T2-like_sf"/>
</dbReference>
<dbReference type="GO" id="GO:0003723">
    <property type="term" value="F:RNA binding"/>
    <property type="evidence" value="ECO:0007669"/>
    <property type="project" value="InterPro"/>
</dbReference>
<organism evidence="7 8">
    <name type="scientific">Microdochium bolleyi</name>
    <dbReference type="NCBI Taxonomy" id="196109"/>
    <lineage>
        <taxon>Eukaryota</taxon>
        <taxon>Fungi</taxon>
        <taxon>Dikarya</taxon>
        <taxon>Ascomycota</taxon>
        <taxon>Pezizomycotina</taxon>
        <taxon>Sordariomycetes</taxon>
        <taxon>Xylariomycetidae</taxon>
        <taxon>Xylariales</taxon>
        <taxon>Microdochiaceae</taxon>
        <taxon>Microdochium</taxon>
    </lineage>
</organism>
<dbReference type="InterPro" id="IPR001568">
    <property type="entry name" value="RNase_T2-like"/>
</dbReference>
<sequence length="303" mass="33378">MAPSLRSILSYAGNLVSQIPLGLIGPVSSGDGHVPAVHDIENTASVSSTGAMTSPYTPMTGAPSCPIDGPTSCHNSTAADSCCFVYPGGRLLLTQFWDQKLHVGGAEEDWTVHGLWPDLCDGSYDQFCGMAPQFNNITSTLEQHGQGELVEWMHRYWVANYGSNDHLWAHEYNKHATCINTLAPSCYGEGYTAGVEVVDYFARAAALFRMLDTYRALERVDIVPDYKKTYALADLQSTLEEFSGGRVILRCTGRHHNVLHEAWYVYFVKGSLQSGEFVPAKDSFKGDHGNCAAQVRYLPKRKR</sequence>
<dbReference type="OrthoDB" id="435754at2759"/>
<reference evidence="8" key="1">
    <citation type="submission" date="2016-02" db="EMBL/GenBank/DDBJ databases">
        <title>Draft genome sequence of Microdochium bolleyi, a fungal endophyte of beachgrass.</title>
        <authorList>
            <consortium name="DOE Joint Genome Institute"/>
            <person name="David A.S."/>
            <person name="May G."/>
            <person name="Haridas S."/>
            <person name="Lim J."/>
            <person name="Wang M."/>
            <person name="Labutti K."/>
            <person name="Lipzen A."/>
            <person name="Barry K."/>
            <person name="Grigoriev I.V."/>
        </authorList>
    </citation>
    <scope>NUCLEOTIDE SEQUENCE [LARGE SCALE GENOMIC DNA]</scope>
    <source>
        <strain evidence="8">J235TASD1</strain>
    </source>
</reference>
<accession>A0A136J6U8</accession>
<dbReference type="InterPro" id="IPR033130">
    <property type="entry name" value="RNase_T2_His_AS_2"/>
</dbReference>
<evidence type="ECO:0000256" key="6">
    <source>
        <dbReference type="RuleBase" id="RU004328"/>
    </source>
</evidence>
<dbReference type="GO" id="GO:0033897">
    <property type="term" value="F:ribonuclease T2 activity"/>
    <property type="evidence" value="ECO:0007669"/>
    <property type="project" value="UniProtKB-EC"/>
</dbReference>
<dbReference type="InterPro" id="IPR033697">
    <property type="entry name" value="Ribonuclease_T2_eukaryotic"/>
</dbReference>
<evidence type="ECO:0000313" key="8">
    <source>
        <dbReference type="Proteomes" id="UP000070501"/>
    </source>
</evidence>
<proteinExistence type="inferred from homology"/>
<feature type="active site" evidence="5">
    <location>
        <position position="113"/>
    </location>
</feature>
<dbReference type="InParanoid" id="A0A136J6U8"/>
<feature type="active site" evidence="5">
    <location>
        <position position="171"/>
    </location>
</feature>
<dbReference type="PROSITE" id="PS00530">
    <property type="entry name" value="RNASE_T2_1"/>
    <property type="match status" value="1"/>
</dbReference>
<dbReference type="PANTHER" id="PTHR11240">
    <property type="entry name" value="RIBONUCLEASE T2"/>
    <property type="match status" value="1"/>
</dbReference>
<dbReference type="GO" id="GO:0006401">
    <property type="term" value="P:RNA catabolic process"/>
    <property type="evidence" value="ECO:0007669"/>
    <property type="project" value="TreeGrafter"/>
</dbReference>
<dbReference type="SUPFAM" id="SSF55895">
    <property type="entry name" value="Ribonuclease Rh-like"/>
    <property type="match status" value="1"/>
</dbReference>
<evidence type="ECO:0000256" key="4">
    <source>
        <dbReference type="ARBA" id="ARBA00023157"/>
    </source>
</evidence>
<keyword evidence="3" id="KW-0540">Nuclease</keyword>
<evidence type="ECO:0000313" key="7">
    <source>
        <dbReference type="EMBL" id="KXJ92901.1"/>
    </source>
</evidence>
<dbReference type="Pfam" id="PF00445">
    <property type="entry name" value="Ribonuclease_T2"/>
    <property type="match status" value="1"/>
</dbReference>
<feature type="active site" evidence="5">
    <location>
        <position position="175"/>
    </location>
</feature>
<dbReference type="PROSITE" id="PS00531">
    <property type="entry name" value="RNASE_T2_2"/>
    <property type="match status" value="1"/>
</dbReference>
<comment type="similarity">
    <text evidence="1 6">Belongs to the RNase T2 family.</text>
</comment>
<evidence type="ECO:0000256" key="1">
    <source>
        <dbReference type="ARBA" id="ARBA00007469"/>
    </source>
</evidence>
<evidence type="ECO:0000256" key="2">
    <source>
        <dbReference type="ARBA" id="ARBA00012571"/>
    </source>
</evidence>
<name>A0A136J6U8_9PEZI</name>
<gene>
    <name evidence="7" type="ORF">Micbo1qcDRAFT_232575</name>
</gene>
<dbReference type="AlphaFoldDB" id="A0A136J6U8"/>
<dbReference type="EMBL" id="KQ964248">
    <property type="protein sequence ID" value="KXJ92901.1"/>
    <property type="molecule type" value="Genomic_DNA"/>
</dbReference>
<dbReference type="EC" id="4.6.1.19" evidence="2"/>
<protein>
    <recommendedName>
        <fullName evidence="2">ribonuclease T2</fullName>
        <ecNumber evidence="2">4.6.1.19</ecNumber>
    </recommendedName>
</protein>
<evidence type="ECO:0000256" key="3">
    <source>
        <dbReference type="ARBA" id="ARBA00022759"/>
    </source>
</evidence>
<dbReference type="Proteomes" id="UP000070501">
    <property type="component" value="Unassembled WGS sequence"/>
</dbReference>